<protein>
    <submittedName>
        <fullName evidence="1">Uncharacterized protein</fullName>
    </submittedName>
</protein>
<dbReference type="Proteomes" id="UP001055879">
    <property type="component" value="Linkage Group LG03"/>
</dbReference>
<accession>A0ACB9DRP6</accession>
<dbReference type="EMBL" id="CM042049">
    <property type="protein sequence ID" value="KAI3749131.1"/>
    <property type="molecule type" value="Genomic_DNA"/>
</dbReference>
<comment type="caution">
    <text evidence="1">The sequence shown here is derived from an EMBL/GenBank/DDBJ whole genome shotgun (WGS) entry which is preliminary data.</text>
</comment>
<evidence type="ECO:0000313" key="1">
    <source>
        <dbReference type="EMBL" id="KAI3749131.1"/>
    </source>
</evidence>
<organism evidence="1 2">
    <name type="scientific">Arctium lappa</name>
    <name type="common">Greater burdock</name>
    <name type="synonym">Lappa major</name>
    <dbReference type="NCBI Taxonomy" id="4217"/>
    <lineage>
        <taxon>Eukaryota</taxon>
        <taxon>Viridiplantae</taxon>
        <taxon>Streptophyta</taxon>
        <taxon>Embryophyta</taxon>
        <taxon>Tracheophyta</taxon>
        <taxon>Spermatophyta</taxon>
        <taxon>Magnoliopsida</taxon>
        <taxon>eudicotyledons</taxon>
        <taxon>Gunneridae</taxon>
        <taxon>Pentapetalae</taxon>
        <taxon>asterids</taxon>
        <taxon>campanulids</taxon>
        <taxon>Asterales</taxon>
        <taxon>Asteraceae</taxon>
        <taxon>Carduoideae</taxon>
        <taxon>Cardueae</taxon>
        <taxon>Arctiinae</taxon>
        <taxon>Arctium</taxon>
    </lineage>
</organism>
<sequence length="71" mass="8157">MSKSLSLSLSICVCVCDCVCVVLNQRVNTGESSSLLHTYQYHNKNCRQRDAYSSQNEEENHAFVDRLRILF</sequence>
<evidence type="ECO:0000313" key="2">
    <source>
        <dbReference type="Proteomes" id="UP001055879"/>
    </source>
</evidence>
<reference evidence="2" key="1">
    <citation type="journal article" date="2022" name="Mol. Ecol. Resour.">
        <title>The genomes of chicory, endive, great burdock and yacon provide insights into Asteraceae palaeo-polyploidization history and plant inulin production.</title>
        <authorList>
            <person name="Fan W."/>
            <person name="Wang S."/>
            <person name="Wang H."/>
            <person name="Wang A."/>
            <person name="Jiang F."/>
            <person name="Liu H."/>
            <person name="Zhao H."/>
            <person name="Xu D."/>
            <person name="Zhang Y."/>
        </authorList>
    </citation>
    <scope>NUCLEOTIDE SEQUENCE [LARGE SCALE GENOMIC DNA]</scope>
    <source>
        <strain evidence="2">cv. Niubang</strain>
    </source>
</reference>
<reference evidence="1 2" key="2">
    <citation type="journal article" date="2022" name="Mol. Ecol. Resour.">
        <title>The genomes of chicory, endive, great burdock and yacon provide insights into Asteraceae paleo-polyploidization history and plant inulin production.</title>
        <authorList>
            <person name="Fan W."/>
            <person name="Wang S."/>
            <person name="Wang H."/>
            <person name="Wang A."/>
            <person name="Jiang F."/>
            <person name="Liu H."/>
            <person name="Zhao H."/>
            <person name="Xu D."/>
            <person name="Zhang Y."/>
        </authorList>
    </citation>
    <scope>NUCLEOTIDE SEQUENCE [LARGE SCALE GENOMIC DNA]</scope>
    <source>
        <strain evidence="2">cv. Niubang</strain>
    </source>
</reference>
<proteinExistence type="predicted"/>
<keyword evidence="2" id="KW-1185">Reference proteome</keyword>
<gene>
    <name evidence="1" type="ORF">L6452_12735</name>
</gene>
<name>A0ACB9DRP6_ARCLA</name>